<dbReference type="Proteomes" id="UP000317158">
    <property type="component" value="Unassembled WGS sequence"/>
</dbReference>
<dbReference type="GO" id="GO:0046872">
    <property type="term" value="F:metal ion binding"/>
    <property type="evidence" value="ECO:0007669"/>
    <property type="project" value="UniProtKB-KW"/>
</dbReference>
<evidence type="ECO:0000256" key="4">
    <source>
        <dbReference type="ARBA" id="ARBA00012458"/>
    </source>
</evidence>
<dbReference type="SUPFAM" id="SSF51717">
    <property type="entry name" value="Dihydropteroate synthetase-like"/>
    <property type="match status" value="1"/>
</dbReference>
<comment type="pathway">
    <text evidence="3">Cofactor biosynthesis; tetrahydrofolate biosynthesis; 7,8-dihydrofolate from 2-amino-4-hydroxy-6-hydroxymethyl-7,8-dihydropteridine diphosphate and 4-aminobenzoate: step 1/2.</text>
</comment>
<dbReference type="PANTHER" id="PTHR20941:SF1">
    <property type="entry name" value="FOLIC ACID SYNTHESIS PROTEIN FOL1"/>
    <property type="match status" value="1"/>
</dbReference>
<dbReference type="GO" id="GO:0046656">
    <property type="term" value="P:folic acid biosynthetic process"/>
    <property type="evidence" value="ECO:0007669"/>
    <property type="project" value="UniProtKB-KW"/>
</dbReference>
<evidence type="ECO:0000256" key="3">
    <source>
        <dbReference type="ARBA" id="ARBA00004763"/>
    </source>
</evidence>
<keyword evidence="8" id="KW-0289">Folate biosynthesis</keyword>
<proteinExistence type="predicted"/>
<dbReference type="Pfam" id="PF00809">
    <property type="entry name" value="Pterin_bind"/>
    <property type="match status" value="1"/>
</dbReference>
<comment type="caution">
    <text evidence="10">The sequence shown here is derived from an EMBL/GenBank/DDBJ whole genome shotgun (WGS) entry which is preliminary data.</text>
</comment>
<dbReference type="EC" id="2.5.1.15" evidence="4"/>
<gene>
    <name evidence="10" type="primary">folP</name>
    <name evidence="10" type="ORF">EF806_01550</name>
</gene>
<evidence type="ECO:0000256" key="1">
    <source>
        <dbReference type="ARBA" id="ARBA00000012"/>
    </source>
</evidence>
<dbReference type="EMBL" id="RXIF01000003">
    <property type="protein sequence ID" value="RZN65265.1"/>
    <property type="molecule type" value="Genomic_DNA"/>
</dbReference>
<evidence type="ECO:0000256" key="5">
    <source>
        <dbReference type="ARBA" id="ARBA00022679"/>
    </source>
</evidence>
<dbReference type="GO" id="GO:0004156">
    <property type="term" value="F:dihydropteroate synthase activity"/>
    <property type="evidence" value="ECO:0007669"/>
    <property type="project" value="UniProtKB-EC"/>
</dbReference>
<evidence type="ECO:0000256" key="6">
    <source>
        <dbReference type="ARBA" id="ARBA00022723"/>
    </source>
</evidence>
<evidence type="ECO:0000313" key="11">
    <source>
        <dbReference type="Proteomes" id="UP000317158"/>
    </source>
</evidence>
<dbReference type="InterPro" id="IPR011005">
    <property type="entry name" value="Dihydropteroate_synth-like_sf"/>
</dbReference>
<dbReference type="GO" id="GO:0046654">
    <property type="term" value="P:tetrahydrofolate biosynthetic process"/>
    <property type="evidence" value="ECO:0007669"/>
    <property type="project" value="TreeGrafter"/>
</dbReference>
<keyword evidence="7" id="KW-0460">Magnesium</keyword>
<evidence type="ECO:0000256" key="7">
    <source>
        <dbReference type="ARBA" id="ARBA00022842"/>
    </source>
</evidence>
<dbReference type="NCBIfam" id="TIGR01496">
    <property type="entry name" value="DHPS"/>
    <property type="match status" value="1"/>
</dbReference>
<evidence type="ECO:0000256" key="2">
    <source>
        <dbReference type="ARBA" id="ARBA00001946"/>
    </source>
</evidence>
<feature type="domain" description="Pterin-binding" evidence="9">
    <location>
        <begin position="17"/>
        <end position="275"/>
    </location>
</feature>
<dbReference type="AlphaFoldDB" id="A0A520KTG1"/>
<dbReference type="PANTHER" id="PTHR20941">
    <property type="entry name" value="FOLATE SYNTHESIS PROTEINS"/>
    <property type="match status" value="1"/>
</dbReference>
<dbReference type="Gene3D" id="3.20.20.20">
    <property type="entry name" value="Dihydropteroate synthase-like"/>
    <property type="match status" value="1"/>
</dbReference>
<dbReference type="InterPro" id="IPR000489">
    <property type="entry name" value="Pterin-binding_dom"/>
</dbReference>
<dbReference type="FunFam" id="3.20.20.20:FF:000006">
    <property type="entry name" value="Dihydropteroate synthase"/>
    <property type="match status" value="1"/>
</dbReference>
<reference evidence="10 11" key="1">
    <citation type="journal article" date="2019" name="Nat. Microbiol.">
        <title>Wide diversity of methane and short-chain alkane metabolisms in uncultured archaea.</title>
        <authorList>
            <person name="Borrel G."/>
            <person name="Adam P.S."/>
            <person name="McKay L.J."/>
            <person name="Chen L.X."/>
            <person name="Sierra-Garcia I.N."/>
            <person name="Sieber C.M."/>
            <person name="Letourneur Q."/>
            <person name="Ghozlane A."/>
            <person name="Andersen G.L."/>
            <person name="Li W.J."/>
            <person name="Hallam S.J."/>
            <person name="Muyzer G."/>
            <person name="de Oliveira V.M."/>
            <person name="Inskeep W.P."/>
            <person name="Banfield J.F."/>
            <person name="Gribaldo S."/>
        </authorList>
    </citation>
    <scope>NUCLEOTIDE SEQUENCE [LARGE SCALE GENOMIC DNA]</scope>
    <source>
        <strain evidence="10">NM1a</strain>
    </source>
</reference>
<keyword evidence="6" id="KW-0479">Metal-binding</keyword>
<dbReference type="InterPro" id="IPR045031">
    <property type="entry name" value="DHP_synth-like"/>
</dbReference>
<evidence type="ECO:0000259" key="9">
    <source>
        <dbReference type="PROSITE" id="PS50972"/>
    </source>
</evidence>
<sequence length="283" mass="31402">MRTLDICSHENHERSKTAIMGVLNVTPDSFYDGGRFFNVDLAVMHGLELIDAGADILDIGGESTRPGSIPIDAKEEIDRVIPVIKILGEITDIPISIDTYKSEVAETAIKYGATMINDISALRFDEDMGDIAAEYDLPISLMHMQGIPRDMQVNPQYRDIMQEIIYFFKERMDFAIEKGISEDKIIIDPGIGFGKRTGDGIEDNCTILKRLRELKSLNKPILVGTSRKTFISNICNESSPEDRLIGSLATVAIAVANGADIVRVHDVRETKDVVDVVSNICRR</sequence>
<dbReference type="PROSITE" id="PS50972">
    <property type="entry name" value="PTERIN_BINDING"/>
    <property type="match status" value="1"/>
</dbReference>
<evidence type="ECO:0000313" key="10">
    <source>
        <dbReference type="EMBL" id="RZN65265.1"/>
    </source>
</evidence>
<comment type="cofactor">
    <cofactor evidence="2">
        <name>Mg(2+)</name>
        <dbReference type="ChEBI" id="CHEBI:18420"/>
    </cofactor>
</comment>
<dbReference type="PROSITE" id="PS00792">
    <property type="entry name" value="DHPS_1"/>
    <property type="match status" value="1"/>
</dbReference>
<dbReference type="PROSITE" id="PS00793">
    <property type="entry name" value="DHPS_2"/>
    <property type="match status" value="1"/>
</dbReference>
<evidence type="ECO:0000256" key="8">
    <source>
        <dbReference type="ARBA" id="ARBA00022909"/>
    </source>
</evidence>
<name>A0A520KTG1_METT2</name>
<dbReference type="InterPro" id="IPR006390">
    <property type="entry name" value="DHP_synth_dom"/>
</dbReference>
<organism evidence="10 11">
    <name type="scientific">Methanoliparum thermophilum</name>
    <dbReference type="NCBI Taxonomy" id="2491083"/>
    <lineage>
        <taxon>Archaea</taxon>
        <taxon>Methanobacteriati</taxon>
        <taxon>Methanobacteriota</taxon>
        <taxon>Candidatus Methanoliparia</taxon>
        <taxon>Candidatus Methanoliparales</taxon>
        <taxon>Candidatus Methanoliparaceae</taxon>
        <taxon>Candidatus Methanoliparum</taxon>
    </lineage>
</organism>
<keyword evidence="5 10" id="KW-0808">Transferase</keyword>
<protein>
    <recommendedName>
        <fullName evidence="4">dihydropteroate synthase</fullName>
        <ecNumber evidence="4">2.5.1.15</ecNumber>
    </recommendedName>
</protein>
<dbReference type="CDD" id="cd00739">
    <property type="entry name" value="DHPS"/>
    <property type="match status" value="1"/>
</dbReference>
<comment type="catalytic activity">
    <reaction evidence="1">
        <text>(7,8-dihydropterin-6-yl)methyl diphosphate + 4-aminobenzoate = 7,8-dihydropteroate + diphosphate</text>
        <dbReference type="Rhea" id="RHEA:19949"/>
        <dbReference type="ChEBI" id="CHEBI:17836"/>
        <dbReference type="ChEBI" id="CHEBI:17839"/>
        <dbReference type="ChEBI" id="CHEBI:33019"/>
        <dbReference type="ChEBI" id="CHEBI:72950"/>
        <dbReference type="EC" id="2.5.1.15"/>
    </reaction>
</comment>
<accession>A0A520KTG1</accession>
<dbReference type="GO" id="GO:0005829">
    <property type="term" value="C:cytosol"/>
    <property type="evidence" value="ECO:0007669"/>
    <property type="project" value="TreeGrafter"/>
</dbReference>